<evidence type="ECO:0000256" key="3">
    <source>
        <dbReference type="ARBA" id="ARBA00022576"/>
    </source>
</evidence>
<comment type="cofactor">
    <cofactor evidence="1">
        <name>pyridoxal 5'-phosphate</name>
        <dbReference type="ChEBI" id="CHEBI:597326"/>
    </cofactor>
</comment>
<dbReference type="InterPro" id="IPR015424">
    <property type="entry name" value="PyrdxlP-dep_Trfase"/>
</dbReference>
<dbReference type="FunFam" id="3.40.640.10:FF:000012">
    <property type="entry name" value="alanine aminotransferase 2"/>
    <property type="match status" value="1"/>
</dbReference>
<reference evidence="12" key="1">
    <citation type="submission" date="2016-11" db="UniProtKB">
        <authorList>
            <consortium name="WormBaseParasite"/>
        </authorList>
    </citation>
    <scope>IDENTIFICATION</scope>
</reference>
<evidence type="ECO:0000256" key="6">
    <source>
        <dbReference type="ARBA" id="ARBA00025708"/>
    </source>
</evidence>
<dbReference type="InterPro" id="IPR015422">
    <property type="entry name" value="PyrdxlP-dep_Trfase_small"/>
</dbReference>
<evidence type="ECO:0000256" key="8">
    <source>
        <dbReference type="ARBA" id="ARBA00026106"/>
    </source>
</evidence>
<keyword evidence="5" id="KW-0663">Pyridoxal phosphate</keyword>
<dbReference type="AlphaFoldDB" id="A0A1I7S8A0"/>
<feature type="domain" description="Aminotransferase class I/classII large" evidence="10">
    <location>
        <begin position="199"/>
        <end position="567"/>
    </location>
</feature>
<dbReference type="PANTHER" id="PTHR11751">
    <property type="entry name" value="ALANINE AMINOTRANSFERASE"/>
    <property type="match status" value="1"/>
</dbReference>
<evidence type="ECO:0000313" key="12">
    <source>
        <dbReference type="WBParaSite" id="BXY_0924300.1"/>
    </source>
</evidence>
<dbReference type="UniPathway" id="UPA00528">
    <property type="reaction ID" value="UER00586"/>
</dbReference>
<proteinExistence type="inferred from homology"/>
<protein>
    <recommendedName>
        <fullName evidence="8">alanine transaminase</fullName>
        <ecNumber evidence="8">2.6.1.2</ecNumber>
    </recommendedName>
</protein>
<dbReference type="FunFam" id="3.90.1150.10:FF:000151">
    <property type="entry name" value="Alanine aminotransferase 2"/>
    <property type="match status" value="1"/>
</dbReference>
<comment type="similarity">
    <text evidence="7">Belongs to the class-I pyridoxal-phosphate-dependent aminotransferase family. Alanine aminotransferase subfamily.</text>
</comment>
<dbReference type="InterPro" id="IPR045088">
    <property type="entry name" value="ALAT1/2-like"/>
</dbReference>
<dbReference type="eggNOG" id="KOG0258">
    <property type="taxonomic scope" value="Eukaryota"/>
</dbReference>
<accession>A0A1I7S8A0</accession>
<evidence type="ECO:0000256" key="9">
    <source>
        <dbReference type="ARBA" id="ARBA00047412"/>
    </source>
</evidence>
<name>A0A1I7S8A0_BURXY</name>
<keyword evidence="3" id="KW-0032">Aminotransferase</keyword>
<dbReference type="PANTHER" id="PTHR11751:SF29">
    <property type="entry name" value="ALANINE TRANSAMINASE"/>
    <property type="match status" value="1"/>
</dbReference>
<dbReference type="InterPro" id="IPR015421">
    <property type="entry name" value="PyrdxlP-dep_Trfase_major"/>
</dbReference>
<evidence type="ECO:0000313" key="11">
    <source>
        <dbReference type="Proteomes" id="UP000095284"/>
    </source>
</evidence>
<dbReference type="CDD" id="cd00609">
    <property type="entry name" value="AAT_like"/>
    <property type="match status" value="1"/>
</dbReference>
<dbReference type="Gene3D" id="1.10.287.1970">
    <property type="match status" value="1"/>
</dbReference>
<evidence type="ECO:0000256" key="4">
    <source>
        <dbReference type="ARBA" id="ARBA00022679"/>
    </source>
</evidence>
<evidence type="ECO:0000256" key="1">
    <source>
        <dbReference type="ARBA" id="ARBA00001933"/>
    </source>
</evidence>
<keyword evidence="4" id="KW-0808">Transferase</keyword>
<dbReference type="InterPro" id="IPR004839">
    <property type="entry name" value="Aminotransferase_I/II_large"/>
</dbReference>
<evidence type="ECO:0000256" key="7">
    <source>
        <dbReference type="ARBA" id="ARBA00025785"/>
    </source>
</evidence>
<dbReference type="GO" id="GO:0042853">
    <property type="term" value="P:L-alanine catabolic process"/>
    <property type="evidence" value="ECO:0007669"/>
    <property type="project" value="UniProtKB-UniPathway"/>
</dbReference>
<dbReference type="GO" id="GO:0004021">
    <property type="term" value="F:L-alanine:2-oxoglutarate aminotransferase activity"/>
    <property type="evidence" value="ECO:0007669"/>
    <property type="project" value="UniProtKB-EC"/>
</dbReference>
<dbReference type="EC" id="2.6.1.2" evidence="8"/>
<dbReference type="FunFam" id="1.10.287.1970:FF:000001">
    <property type="entry name" value="Alanine aminotransferase 2"/>
    <property type="match status" value="1"/>
</dbReference>
<dbReference type="SUPFAM" id="SSF53383">
    <property type="entry name" value="PLP-dependent transferases"/>
    <property type="match status" value="1"/>
</dbReference>
<sequence>MASQEAVEDQNFRTLRVLWIVNVSHCEQSGAANRSSTQLISFLSRSVPAQLGLLEVSVVADRFFSFFSMNNGLNQLFRSNPPFLRISAVYFSQTSRMAGKKVLNYDNINPNVKSMEYAVRGPIVIRAVELEKELAQGVKHPFANVIKANIGDAHAMGQVPITFIRQVLACVSYPKLLESPDIPSDVKQRAKGILAGCGGGSAGSYSQSTGVEVIRKHVAEFISARDGGIPTDSENVILSGGASESIRNLLKLFINRNKSKKSGIMIPIPQYPLYSASIEEFHLGQIGYFLDEEHGWALSIEELDRSLKAHQDEYDVQALVVINPGNPTGQVLSKENIQEILKFAYEKKLFVFADEVYQENVYGEGQKFHSFKKVLHELGEPYASGVELASFYSVSKGYMGECGMRGGYVEFVNLDKEVYVQFKKMISAKLCSSVLGQAVIDTVVNHPKPGEPSYDLWLKEKTDVLDSLKERAKMVSEAYNSIEGVKCNAVTGAMYAFPNIELPQKAIEMAHAVGVAPDFYYCKQLLEETGICVVPGSGFGQRDGTWHFRTTILPQPALTKEMLDRFAKFHKKFLAHYK</sequence>
<dbReference type="Gene3D" id="3.40.640.10">
    <property type="entry name" value="Type I PLP-dependent aspartate aminotransferase-like (Major domain)"/>
    <property type="match status" value="1"/>
</dbReference>
<comment type="catalytic activity">
    <reaction evidence="9">
        <text>L-alanine + 2-oxoglutarate = pyruvate + L-glutamate</text>
        <dbReference type="Rhea" id="RHEA:19453"/>
        <dbReference type="ChEBI" id="CHEBI:15361"/>
        <dbReference type="ChEBI" id="CHEBI:16810"/>
        <dbReference type="ChEBI" id="CHEBI:29985"/>
        <dbReference type="ChEBI" id="CHEBI:57972"/>
        <dbReference type="EC" id="2.6.1.2"/>
    </reaction>
</comment>
<dbReference type="GO" id="GO:0030170">
    <property type="term" value="F:pyridoxal phosphate binding"/>
    <property type="evidence" value="ECO:0007669"/>
    <property type="project" value="InterPro"/>
</dbReference>
<dbReference type="Proteomes" id="UP000095284">
    <property type="component" value="Unplaced"/>
</dbReference>
<comment type="subunit">
    <text evidence="2">Homodimer.</text>
</comment>
<evidence type="ECO:0000259" key="10">
    <source>
        <dbReference type="Pfam" id="PF00155"/>
    </source>
</evidence>
<evidence type="ECO:0000256" key="5">
    <source>
        <dbReference type="ARBA" id="ARBA00022898"/>
    </source>
</evidence>
<organism evidence="11 12">
    <name type="scientific">Bursaphelenchus xylophilus</name>
    <name type="common">Pinewood nematode worm</name>
    <name type="synonym">Aphelenchoides xylophilus</name>
    <dbReference type="NCBI Taxonomy" id="6326"/>
    <lineage>
        <taxon>Eukaryota</taxon>
        <taxon>Metazoa</taxon>
        <taxon>Ecdysozoa</taxon>
        <taxon>Nematoda</taxon>
        <taxon>Chromadorea</taxon>
        <taxon>Rhabditida</taxon>
        <taxon>Tylenchina</taxon>
        <taxon>Tylenchomorpha</taxon>
        <taxon>Aphelenchoidea</taxon>
        <taxon>Aphelenchoididae</taxon>
        <taxon>Bursaphelenchus</taxon>
    </lineage>
</organism>
<dbReference type="Pfam" id="PF00155">
    <property type="entry name" value="Aminotran_1_2"/>
    <property type="match status" value="1"/>
</dbReference>
<dbReference type="Gene3D" id="3.90.1150.10">
    <property type="entry name" value="Aspartate Aminotransferase, domain 1"/>
    <property type="match status" value="1"/>
</dbReference>
<comment type="pathway">
    <text evidence="6">Amino-acid degradation; L-alanine degradation via transaminase pathway; pyruvate from L-alanine: step 1/1.</text>
</comment>
<dbReference type="WBParaSite" id="BXY_0924300.1">
    <property type="protein sequence ID" value="BXY_0924300.1"/>
    <property type="gene ID" value="BXY_0924300"/>
</dbReference>
<evidence type="ECO:0000256" key="2">
    <source>
        <dbReference type="ARBA" id="ARBA00011738"/>
    </source>
</evidence>